<feature type="transmembrane region" description="Helical" evidence="7">
    <location>
        <begin position="76"/>
        <end position="95"/>
    </location>
</feature>
<feature type="transmembrane region" description="Helical" evidence="7">
    <location>
        <begin position="107"/>
        <end position="127"/>
    </location>
</feature>
<sequence>MEKNSSRSIFVAFIANLGFAVVELLFGTLFNSSAIVADSVHDLGDALAIGLSYYFERFSKRESDGNYTLGYLRFSLLGAMLTSVILIVGSLFVLIENVSKLLDPQPINYNGMFFLGIVAVVVNVLASRVLDGTHSEQESILSLHFLEDTLGWLAIIGVSVILRFTDWYFLDPLLSLIIAVFILYKALPKFISNLQIFLEKRPASLAIEPLKREMLTIDGLKSINQLNVWSIDGRRHIAMVHIECEKSADRDLVRDQIHHIFQAHNIIESAIECDRSSFEHHHHCIHKF</sequence>
<keyword evidence="6 7" id="KW-0472">Membrane</keyword>
<gene>
    <name evidence="9" type="ORF">NXS10_06680</name>
</gene>
<feature type="domain" description="Cation efflux protein transmembrane" evidence="8">
    <location>
        <begin position="9"/>
        <end position="197"/>
    </location>
</feature>
<evidence type="ECO:0000256" key="2">
    <source>
        <dbReference type="ARBA" id="ARBA00008873"/>
    </source>
</evidence>
<evidence type="ECO:0000256" key="6">
    <source>
        <dbReference type="ARBA" id="ARBA00023136"/>
    </source>
</evidence>
<evidence type="ECO:0000256" key="4">
    <source>
        <dbReference type="ARBA" id="ARBA00022833"/>
    </source>
</evidence>
<name>A0ABT2F8V9_9STRE</name>
<evidence type="ECO:0000256" key="5">
    <source>
        <dbReference type="ARBA" id="ARBA00022989"/>
    </source>
</evidence>
<evidence type="ECO:0000259" key="8">
    <source>
        <dbReference type="Pfam" id="PF01545"/>
    </source>
</evidence>
<organism evidence="9 10">
    <name type="scientific">Streptococcus sciuri</name>
    <dbReference type="NCBI Taxonomy" id="2973939"/>
    <lineage>
        <taxon>Bacteria</taxon>
        <taxon>Bacillati</taxon>
        <taxon>Bacillota</taxon>
        <taxon>Bacilli</taxon>
        <taxon>Lactobacillales</taxon>
        <taxon>Streptococcaceae</taxon>
        <taxon>Streptococcus</taxon>
    </lineage>
</organism>
<dbReference type="NCBIfam" id="TIGR01297">
    <property type="entry name" value="CDF"/>
    <property type="match status" value="1"/>
</dbReference>
<comment type="subcellular location">
    <subcellularLocation>
        <location evidence="1">Membrane</location>
        <topology evidence="1">Multi-pass membrane protein</topology>
    </subcellularLocation>
</comment>
<evidence type="ECO:0000256" key="1">
    <source>
        <dbReference type="ARBA" id="ARBA00004141"/>
    </source>
</evidence>
<dbReference type="PANTHER" id="PTHR45820">
    <property type="entry name" value="FI23527P1"/>
    <property type="match status" value="1"/>
</dbReference>
<dbReference type="SUPFAM" id="SSF161111">
    <property type="entry name" value="Cation efflux protein transmembrane domain-like"/>
    <property type="match status" value="1"/>
</dbReference>
<evidence type="ECO:0000313" key="9">
    <source>
        <dbReference type="EMBL" id="MCS4488638.1"/>
    </source>
</evidence>
<dbReference type="InterPro" id="IPR027469">
    <property type="entry name" value="Cation_efflux_TMD_sf"/>
</dbReference>
<keyword evidence="4" id="KW-0862">Zinc</keyword>
<evidence type="ECO:0000256" key="3">
    <source>
        <dbReference type="ARBA" id="ARBA00022692"/>
    </source>
</evidence>
<keyword evidence="5 7" id="KW-1133">Transmembrane helix</keyword>
<keyword evidence="10" id="KW-1185">Reference proteome</keyword>
<dbReference type="Proteomes" id="UP001206548">
    <property type="component" value="Unassembled WGS sequence"/>
</dbReference>
<dbReference type="PANTHER" id="PTHR45820:SF4">
    <property type="entry name" value="ZINC TRANSPORTER 63C, ISOFORM F"/>
    <property type="match status" value="1"/>
</dbReference>
<dbReference type="InterPro" id="IPR058533">
    <property type="entry name" value="Cation_efflux_TM"/>
</dbReference>
<comment type="caution">
    <text evidence="9">The sequence shown here is derived from an EMBL/GenBank/DDBJ whole genome shotgun (WGS) entry which is preliminary data.</text>
</comment>
<accession>A0ABT2F8V9</accession>
<reference evidence="9 10" key="1">
    <citation type="journal article" date="2023" name="Int. J. Syst. Evol. Microbiol.">
        <title>Streptococcus sciuri sp. nov., Staphylococcus marylandisciuri sp. nov. and Staphylococcus americanisciuri sp. nov., isolated from faeces of eastern grey squirrel (Sciurus carolinensis).</title>
        <authorList>
            <person name="Volokhov D.V."/>
            <person name="Zagorodnyaya T.A."/>
            <person name="Furtak V.A."/>
            <person name="Nattanmai G."/>
            <person name="Randall L."/>
            <person name="Jose S."/>
            <person name="Gao Y."/>
            <person name="Eisenberg T."/>
            <person name="Delmonte P."/>
            <person name="Blom J."/>
            <person name="Mitchell K.K."/>
        </authorList>
    </citation>
    <scope>NUCLEOTIDE SEQUENCE [LARGE SCALE GENOMIC DNA]</scope>
    <source>
        <strain evidence="9 10">SQ9-PEA</strain>
    </source>
</reference>
<comment type="similarity">
    <text evidence="2">Belongs to the cation diffusion facilitator (CDF) transporter (TC 2.A.4) family. SLC30A subfamily.</text>
</comment>
<feature type="transmembrane region" description="Helical" evidence="7">
    <location>
        <begin position="167"/>
        <end position="187"/>
    </location>
</feature>
<evidence type="ECO:0000313" key="10">
    <source>
        <dbReference type="Proteomes" id="UP001206548"/>
    </source>
</evidence>
<dbReference type="EMBL" id="JANUXX010000007">
    <property type="protein sequence ID" value="MCS4488638.1"/>
    <property type="molecule type" value="Genomic_DNA"/>
</dbReference>
<dbReference type="Pfam" id="PF01545">
    <property type="entry name" value="Cation_efflux"/>
    <property type="match status" value="1"/>
</dbReference>
<feature type="transmembrane region" description="Helical" evidence="7">
    <location>
        <begin position="9"/>
        <end position="29"/>
    </location>
</feature>
<feature type="transmembrane region" description="Helical" evidence="7">
    <location>
        <begin position="139"/>
        <end position="161"/>
    </location>
</feature>
<dbReference type="RefSeq" id="WP_259139019.1">
    <property type="nucleotide sequence ID" value="NZ_JANUXX010000007.1"/>
</dbReference>
<keyword evidence="3 7" id="KW-0812">Transmembrane</keyword>
<proteinExistence type="inferred from homology"/>
<protein>
    <submittedName>
        <fullName evidence="9">Cation diffusion facilitator family transporter</fullName>
    </submittedName>
</protein>
<dbReference type="InterPro" id="IPR002524">
    <property type="entry name" value="Cation_efflux"/>
</dbReference>
<dbReference type="Gene3D" id="1.20.1510.10">
    <property type="entry name" value="Cation efflux protein transmembrane domain"/>
    <property type="match status" value="1"/>
</dbReference>
<evidence type="ECO:0000256" key="7">
    <source>
        <dbReference type="SAM" id="Phobius"/>
    </source>
</evidence>